<protein>
    <submittedName>
        <fullName evidence="2">Uncharacterized protein</fullName>
    </submittedName>
</protein>
<accession>A0A8G1ZE19</accession>
<dbReference type="Proteomes" id="UP000291572">
    <property type="component" value="Unassembled WGS sequence"/>
</dbReference>
<feature type="region of interest" description="Disordered" evidence="1">
    <location>
        <begin position="1"/>
        <end position="62"/>
    </location>
</feature>
<comment type="caution">
    <text evidence="2">The sequence shown here is derived from an EMBL/GenBank/DDBJ whole genome shotgun (WGS) entry which is preliminary data.</text>
</comment>
<dbReference type="EMBL" id="SEOO01000082">
    <property type="protein sequence ID" value="RYM05343.1"/>
    <property type="molecule type" value="Genomic_DNA"/>
</dbReference>
<sequence length="62" mass="6670">MTDANAPGASARLYSQTDHDERRVGTARCRAAPPSEPDLIVSHHPAQAFQKPGITRASSTRN</sequence>
<proteinExistence type="predicted"/>
<evidence type="ECO:0000256" key="1">
    <source>
        <dbReference type="SAM" id="MobiDB-lite"/>
    </source>
</evidence>
<name>A0A8G1ZE19_9SPHN</name>
<organism evidence="2 3">
    <name type="scientific">Sphingobium cupriresistens</name>
    <dbReference type="NCBI Taxonomy" id="1132417"/>
    <lineage>
        <taxon>Bacteria</taxon>
        <taxon>Pseudomonadati</taxon>
        <taxon>Pseudomonadota</taxon>
        <taxon>Alphaproteobacteria</taxon>
        <taxon>Sphingomonadales</taxon>
        <taxon>Sphingomonadaceae</taxon>
        <taxon>Sphingobium</taxon>
    </lineage>
</organism>
<reference evidence="2 3" key="1">
    <citation type="submission" date="2019-02" db="EMBL/GenBank/DDBJ databases">
        <authorList>
            <person name="Feng G."/>
        </authorList>
    </citation>
    <scope>NUCLEOTIDE SEQUENCE [LARGE SCALE GENOMIC DNA]</scope>
    <source>
        <strain evidence="2 3">CCTCC AB 2011146</strain>
    </source>
</reference>
<evidence type="ECO:0000313" key="3">
    <source>
        <dbReference type="Proteomes" id="UP000291572"/>
    </source>
</evidence>
<dbReference type="AlphaFoldDB" id="A0A8G1ZE19"/>
<gene>
    <name evidence="2" type="ORF">EWH12_21330</name>
</gene>
<evidence type="ECO:0000313" key="2">
    <source>
        <dbReference type="EMBL" id="RYM05343.1"/>
    </source>
</evidence>